<dbReference type="RefSeq" id="XP_004506969.1">
    <property type="nucleotide sequence ID" value="XM_004506912.3"/>
</dbReference>
<dbReference type="PANTHER" id="PTHR33109:SF82">
    <property type="entry name" value="EPIDERMAL PATTERNING FACTOR-LIKE PROTEIN"/>
    <property type="match status" value="1"/>
</dbReference>
<dbReference type="AlphaFoldDB" id="A0A1S2YMB6"/>
<evidence type="ECO:0000256" key="3">
    <source>
        <dbReference type="ARBA" id="ARBA00022473"/>
    </source>
</evidence>
<dbReference type="GO" id="GO:0005576">
    <property type="term" value="C:extracellular region"/>
    <property type="evidence" value="ECO:0007669"/>
    <property type="project" value="UniProtKB-SubCell"/>
</dbReference>
<reference evidence="9" key="2">
    <citation type="submission" date="2025-08" db="UniProtKB">
        <authorList>
            <consortium name="RefSeq"/>
        </authorList>
    </citation>
    <scope>IDENTIFICATION</scope>
    <source>
        <tissue evidence="9">Etiolated seedlings</tissue>
    </source>
</reference>
<dbReference type="Proteomes" id="UP000087171">
    <property type="component" value="Chromosome Ca6"/>
</dbReference>
<comment type="similarity">
    <text evidence="2 7">Belongs to the plant cysteine rich small secretory peptide family. Epidermal patterning factor subfamily.</text>
</comment>
<dbReference type="GO" id="GO:0010052">
    <property type="term" value="P:guard cell differentiation"/>
    <property type="evidence" value="ECO:0007669"/>
    <property type="project" value="UniProtKB-UniRule"/>
</dbReference>
<evidence type="ECO:0000313" key="8">
    <source>
        <dbReference type="Proteomes" id="UP000087171"/>
    </source>
</evidence>
<gene>
    <name evidence="9" type="primary">LOC101502272</name>
</gene>
<evidence type="ECO:0000256" key="2">
    <source>
        <dbReference type="ARBA" id="ARBA00008127"/>
    </source>
</evidence>
<organism evidence="8 9">
    <name type="scientific">Cicer arietinum</name>
    <name type="common">Chickpea</name>
    <name type="synonym">Garbanzo</name>
    <dbReference type="NCBI Taxonomy" id="3827"/>
    <lineage>
        <taxon>Eukaryota</taxon>
        <taxon>Viridiplantae</taxon>
        <taxon>Streptophyta</taxon>
        <taxon>Embryophyta</taxon>
        <taxon>Tracheophyta</taxon>
        <taxon>Spermatophyta</taxon>
        <taxon>Magnoliopsida</taxon>
        <taxon>eudicotyledons</taxon>
        <taxon>Gunneridae</taxon>
        <taxon>Pentapetalae</taxon>
        <taxon>rosids</taxon>
        <taxon>fabids</taxon>
        <taxon>Fabales</taxon>
        <taxon>Fabaceae</taxon>
        <taxon>Papilionoideae</taxon>
        <taxon>50 kb inversion clade</taxon>
        <taxon>NPAAA clade</taxon>
        <taxon>Hologalegina</taxon>
        <taxon>IRL clade</taxon>
        <taxon>Cicereae</taxon>
        <taxon>Cicer</taxon>
    </lineage>
</organism>
<evidence type="ECO:0000256" key="5">
    <source>
        <dbReference type="ARBA" id="ARBA00022729"/>
    </source>
</evidence>
<evidence type="ECO:0000313" key="9">
    <source>
        <dbReference type="RefSeq" id="XP_004506969.1"/>
    </source>
</evidence>
<name>A0A1S2YMB6_CICAR</name>
<keyword evidence="6" id="KW-1015">Disulfide bond</keyword>
<reference evidence="8" key="1">
    <citation type="journal article" date="2013" name="Nat. Biotechnol.">
        <title>Draft genome sequence of chickpea (Cicer arietinum) provides a resource for trait improvement.</title>
        <authorList>
            <person name="Varshney R.K."/>
            <person name="Song C."/>
            <person name="Saxena R.K."/>
            <person name="Azam S."/>
            <person name="Yu S."/>
            <person name="Sharpe A.G."/>
            <person name="Cannon S."/>
            <person name="Baek J."/>
            <person name="Rosen B.D."/>
            <person name="Tar'an B."/>
            <person name="Millan T."/>
            <person name="Zhang X."/>
            <person name="Ramsay L.D."/>
            <person name="Iwata A."/>
            <person name="Wang Y."/>
            <person name="Nelson W."/>
            <person name="Farmer A.D."/>
            <person name="Gaur P.M."/>
            <person name="Soderlund C."/>
            <person name="Penmetsa R.V."/>
            <person name="Xu C."/>
            <person name="Bharti A.K."/>
            <person name="He W."/>
            <person name="Winter P."/>
            <person name="Zhao S."/>
            <person name="Hane J.K."/>
            <person name="Carrasquilla-Garcia N."/>
            <person name="Condie J.A."/>
            <person name="Upadhyaya H.D."/>
            <person name="Luo M.C."/>
            <person name="Thudi M."/>
            <person name="Gowda C.L."/>
            <person name="Singh N.P."/>
            <person name="Lichtenzveig J."/>
            <person name="Gali K.K."/>
            <person name="Rubio J."/>
            <person name="Nadarajan N."/>
            <person name="Dolezel J."/>
            <person name="Bansal K.C."/>
            <person name="Xu X."/>
            <person name="Edwards D."/>
            <person name="Zhang G."/>
            <person name="Kahl G."/>
            <person name="Gil J."/>
            <person name="Singh K.B."/>
            <person name="Datta S.K."/>
            <person name="Jackson S.A."/>
            <person name="Wang J."/>
            <person name="Cook D.R."/>
        </authorList>
    </citation>
    <scope>NUCLEOTIDE SEQUENCE [LARGE SCALE GENOMIC DNA]</scope>
    <source>
        <strain evidence="8">cv. CDC Frontier</strain>
    </source>
</reference>
<dbReference type="OrthoDB" id="1874659at2759"/>
<evidence type="ECO:0000256" key="6">
    <source>
        <dbReference type="ARBA" id="ARBA00023157"/>
    </source>
</evidence>
<dbReference type="PANTHER" id="PTHR33109">
    <property type="entry name" value="EPIDERMAL PATTERNING FACTOR-LIKE PROTEIN 4"/>
    <property type="match status" value="1"/>
</dbReference>
<keyword evidence="4 7" id="KW-0964">Secreted</keyword>
<evidence type="ECO:0000256" key="7">
    <source>
        <dbReference type="RuleBase" id="RU367102"/>
    </source>
</evidence>
<evidence type="ECO:0000256" key="1">
    <source>
        <dbReference type="ARBA" id="ARBA00004613"/>
    </source>
</evidence>
<dbReference type="Pfam" id="PF17181">
    <property type="entry name" value="EPF"/>
    <property type="match status" value="1"/>
</dbReference>
<protein>
    <recommendedName>
        <fullName evidence="7">Epidermal patterning factor-like protein</fullName>
    </recommendedName>
</protein>
<dbReference type="STRING" id="3827.A0A1S2YMB6"/>
<keyword evidence="5" id="KW-0732">Signal</keyword>
<keyword evidence="3 7" id="KW-0217">Developmental protein</keyword>
<evidence type="ECO:0000256" key="4">
    <source>
        <dbReference type="ARBA" id="ARBA00022525"/>
    </source>
</evidence>
<comment type="subcellular location">
    <subcellularLocation>
        <location evidence="1 7">Secreted</location>
    </subcellularLocation>
</comment>
<sequence length="104" mass="11659">MAPPAISYRHLHGFKHAIIITVVFILFLSMLPSKSGGSVIGSKPPTCLNKCMNCKPCMATLVVPNNQKRIKGRILESFRGDQDDDDTYYLLTWKCQCGNKLFQP</sequence>
<dbReference type="PaxDb" id="3827-XP_004506969.1"/>
<accession>A0A1S2YMB6</accession>
<proteinExistence type="inferred from homology"/>
<keyword evidence="8" id="KW-1185">Reference proteome</keyword>
<dbReference type="InterPro" id="IPR039455">
    <property type="entry name" value="EPFL"/>
</dbReference>
<comment type="function">
    <text evidence="7">Controls stomatal patterning.</text>
</comment>